<reference evidence="3 4" key="1">
    <citation type="submission" date="2019-03" db="EMBL/GenBank/DDBJ databases">
        <title>Genomic Encyclopedia of Type Strains, Phase IV (KMG-IV): sequencing the most valuable type-strain genomes for metagenomic binning, comparative biology and taxonomic classification.</title>
        <authorList>
            <person name="Goeker M."/>
        </authorList>
    </citation>
    <scope>NUCLEOTIDE SEQUENCE [LARGE SCALE GENOMIC DNA]</scope>
    <source>
        <strain evidence="3 4">DSM 28231</strain>
    </source>
</reference>
<evidence type="ECO:0000259" key="2">
    <source>
        <dbReference type="Pfam" id="PF22688"/>
    </source>
</evidence>
<dbReference type="GO" id="GO:0006270">
    <property type="term" value="P:DNA replication initiation"/>
    <property type="evidence" value="ECO:0007669"/>
    <property type="project" value="TreeGrafter"/>
</dbReference>
<dbReference type="OrthoDB" id="9784878at2"/>
<dbReference type="RefSeq" id="WP_132021599.1">
    <property type="nucleotide sequence ID" value="NZ_CP016605.1"/>
</dbReference>
<evidence type="ECO:0000313" key="3">
    <source>
        <dbReference type="EMBL" id="TCP14048.1"/>
    </source>
</evidence>
<evidence type="ECO:0000259" key="1">
    <source>
        <dbReference type="Pfam" id="PF00308"/>
    </source>
</evidence>
<feature type="domain" description="Chromosomal replication initiator protein DnaA ATPAse" evidence="1">
    <location>
        <begin position="38"/>
        <end position="156"/>
    </location>
</feature>
<dbReference type="PANTHER" id="PTHR30050:SF5">
    <property type="entry name" value="DNAA REGULATORY INACTIVATOR HDA"/>
    <property type="match status" value="1"/>
</dbReference>
<dbReference type="PANTHER" id="PTHR30050">
    <property type="entry name" value="CHROMOSOMAL REPLICATION INITIATOR PROTEIN DNAA"/>
    <property type="match status" value="1"/>
</dbReference>
<dbReference type="SUPFAM" id="SSF52540">
    <property type="entry name" value="P-loop containing nucleoside triphosphate hydrolases"/>
    <property type="match status" value="1"/>
</dbReference>
<dbReference type="EMBL" id="SLXI01000001">
    <property type="protein sequence ID" value="TCP14048.1"/>
    <property type="molecule type" value="Genomic_DNA"/>
</dbReference>
<accession>A0A4R2N2G0</accession>
<feature type="domain" description="Hda lid" evidence="2">
    <location>
        <begin position="165"/>
        <end position="229"/>
    </location>
</feature>
<dbReference type="InterPro" id="IPR055199">
    <property type="entry name" value="Hda_lid"/>
</dbReference>
<sequence>MADQLLLPIHQIDDDTLENFNSDNNLSLLSSLQKNFEKQQQQFFYIWGIKSSGKTHLLKACSNYFFTQQRSAIYIPLHKSHYFSPAVLDGLENQELVCLDNLQSVVSNSEWELAIFDLFNRIKESGKTILLISANQSPLAIDIKLPDLSSRLSWGEIYQLMPLNEKQKIEVLQHNARGKGIELSDETANFLFKRLDRDLNELLKTLTLLDKASLQSHRKLTIPFVKEILHL</sequence>
<dbReference type="Pfam" id="PF22688">
    <property type="entry name" value="Hda_lid"/>
    <property type="match status" value="1"/>
</dbReference>
<dbReference type="NCBIfam" id="TIGR03420">
    <property type="entry name" value="DnaA_homol_Hda"/>
    <property type="match status" value="1"/>
</dbReference>
<dbReference type="InterPro" id="IPR027417">
    <property type="entry name" value="P-loop_NTPase"/>
</dbReference>
<dbReference type="Proteomes" id="UP000294841">
    <property type="component" value="Unassembled WGS sequence"/>
</dbReference>
<dbReference type="AlphaFoldDB" id="A0A4R2N2G0"/>
<dbReference type="InterPro" id="IPR013317">
    <property type="entry name" value="DnaA_dom"/>
</dbReference>
<proteinExistence type="predicted"/>
<protein>
    <submittedName>
        <fullName evidence="3">Regulatory inactivation of DnaA Hda protein</fullName>
    </submittedName>
</protein>
<name>A0A4R2N2G0_9PAST</name>
<dbReference type="InterPro" id="IPR017788">
    <property type="entry name" value="Hda"/>
</dbReference>
<dbReference type="Pfam" id="PF00308">
    <property type="entry name" value="Bac_DnaA"/>
    <property type="match status" value="1"/>
</dbReference>
<dbReference type="Gene3D" id="1.10.8.60">
    <property type="match status" value="1"/>
</dbReference>
<keyword evidence="4" id="KW-1185">Reference proteome</keyword>
<gene>
    <name evidence="3" type="ORF">EV697_101176</name>
</gene>
<dbReference type="Gene3D" id="3.40.50.300">
    <property type="entry name" value="P-loop containing nucleotide triphosphate hydrolases"/>
    <property type="match status" value="1"/>
</dbReference>
<organism evidence="3 4">
    <name type="scientific">Bisgaardia hudsonensis</name>
    <dbReference type="NCBI Taxonomy" id="109472"/>
    <lineage>
        <taxon>Bacteria</taxon>
        <taxon>Pseudomonadati</taxon>
        <taxon>Pseudomonadota</taxon>
        <taxon>Gammaproteobacteria</taxon>
        <taxon>Pasteurellales</taxon>
        <taxon>Pasteurellaceae</taxon>
        <taxon>Bisgaardia</taxon>
    </lineage>
</organism>
<comment type="caution">
    <text evidence="3">The sequence shown here is derived from an EMBL/GenBank/DDBJ whole genome shotgun (WGS) entry which is preliminary data.</text>
</comment>
<evidence type="ECO:0000313" key="4">
    <source>
        <dbReference type="Proteomes" id="UP000294841"/>
    </source>
</evidence>
<dbReference type="GO" id="GO:0032297">
    <property type="term" value="P:negative regulation of DNA-templated DNA replication initiation"/>
    <property type="evidence" value="ECO:0007669"/>
    <property type="project" value="InterPro"/>
</dbReference>